<name>A0AAV5L1F1_9ROSI</name>
<evidence type="ECO:0000313" key="2">
    <source>
        <dbReference type="EMBL" id="GKV30996.1"/>
    </source>
</evidence>
<proteinExistence type="predicted"/>
<dbReference type="Proteomes" id="UP001054252">
    <property type="component" value="Unassembled WGS sequence"/>
</dbReference>
<feature type="transmembrane region" description="Helical" evidence="1">
    <location>
        <begin position="401"/>
        <end position="421"/>
    </location>
</feature>
<dbReference type="AlphaFoldDB" id="A0AAV5L1F1"/>
<keyword evidence="1" id="KW-0812">Transmembrane</keyword>
<dbReference type="Pfam" id="PF03140">
    <property type="entry name" value="DUF247"/>
    <property type="match status" value="1"/>
</dbReference>
<evidence type="ECO:0000256" key="1">
    <source>
        <dbReference type="SAM" id="Phobius"/>
    </source>
</evidence>
<sequence length="424" mass="48689">MAEGNREHVALDVHLISRYKTMVLGDSFISTNTCIFRVPDRIKMQNTQAYEPHVFSLGPWKFGKQHLMEAQKFKIYFLQGLVHRFPNPDSKVQELEQVIKDVQSRACECYGDWAAINVTKEEFEKILMLDGCFVIELLRKLAAEVPMQEGDSTLVSSNAVYPVLFHDLFLLENQIPWFVLELLYDRTSGKGSKPLAEIATEFFIRFAFSYDKLQTEPEIPSSIGVKHILDLARHYLGLSSEVGSSVFELHKHTIPSATRLKEAGVKFKRLESRRILDVRFKNGVLEIPTLSIHTNSEAIFPNLISFEQCCPLFAPRVACYARLLDGLVDTSDDVNILIRAGIFNNKLNLKDASRLFNELNNGNSIPIFYYAELCEQVNAYCQRWWPKWRAFYIHNYFSKPWAIVSQAFAVAILVLTFLQAFHCK</sequence>
<organism evidence="2 3">
    <name type="scientific">Rubroshorea leprosula</name>
    <dbReference type="NCBI Taxonomy" id="152421"/>
    <lineage>
        <taxon>Eukaryota</taxon>
        <taxon>Viridiplantae</taxon>
        <taxon>Streptophyta</taxon>
        <taxon>Embryophyta</taxon>
        <taxon>Tracheophyta</taxon>
        <taxon>Spermatophyta</taxon>
        <taxon>Magnoliopsida</taxon>
        <taxon>eudicotyledons</taxon>
        <taxon>Gunneridae</taxon>
        <taxon>Pentapetalae</taxon>
        <taxon>rosids</taxon>
        <taxon>malvids</taxon>
        <taxon>Malvales</taxon>
        <taxon>Dipterocarpaceae</taxon>
        <taxon>Rubroshorea</taxon>
    </lineage>
</organism>
<keyword evidence="3" id="KW-1185">Reference proteome</keyword>
<protein>
    <submittedName>
        <fullName evidence="2">Uncharacterized protein</fullName>
    </submittedName>
</protein>
<reference evidence="2 3" key="1">
    <citation type="journal article" date="2021" name="Commun. Biol.">
        <title>The genome of Shorea leprosula (Dipterocarpaceae) highlights the ecological relevance of drought in aseasonal tropical rainforests.</title>
        <authorList>
            <person name="Ng K.K.S."/>
            <person name="Kobayashi M.J."/>
            <person name="Fawcett J.A."/>
            <person name="Hatakeyama M."/>
            <person name="Paape T."/>
            <person name="Ng C.H."/>
            <person name="Ang C.C."/>
            <person name="Tnah L.H."/>
            <person name="Lee C.T."/>
            <person name="Nishiyama T."/>
            <person name="Sese J."/>
            <person name="O'Brien M.J."/>
            <person name="Copetti D."/>
            <person name="Mohd Noor M.I."/>
            <person name="Ong R.C."/>
            <person name="Putra M."/>
            <person name="Sireger I.Z."/>
            <person name="Indrioko S."/>
            <person name="Kosugi Y."/>
            <person name="Izuno A."/>
            <person name="Isagi Y."/>
            <person name="Lee S.L."/>
            <person name="Shimizu K.K."/>
        </authorList>
    </citation>
    <scope>NUCLEOTIDE SEQUENCE [LARGE SCALE GENOMIC DNA]</scope>
    <source>
        <strain evidence="2">214</strain>
    </source>
</reference>
<keyword evidence="1" id="KW-1133">Transmembrane helix</keyword>
<keyword evidence="1" id="KW-0472">Membrane</keyword>
<evidence type="ECO:0000313" key="3">
    <source>
        <dbReference type="Proteomes" id="UP001054252"/>
    </source>
</evidence>
<gene>
    <name evidence="2" type="ORF">SLEP1_g39745</name>
</gene>
<dbReference type="InterPro" id="IPR004158">
    <property type="entry name" value="DUF247_pln"/>
</dbReference>
<dbReference type="EMBL" id="BPVZ01000089">
    <property type="protein sequence ID" value="GKV30996.1"/>
    <property type="molecule type" value="Genomic_DNA"/>
</dbReference>
<accession>A0AAV5L1F1</accession>
<dbReference type="PANTHER" id="PTHR31170:SF17">
    <property type="match status" value="1"/>
</dbReference>
<dbReference type="PANTHER" id="PTHR31170">
    <property type="entry name" value="BNAC04G53230D PROTEIN"/>
    <property type="match status" value="1"/>
</dbReference>
<comment type="caution">
    <text evidence="2">The sequence shown here is derived from an EMBL/GenBank/DDBJ whole genome shotgun (WGS) entry which is preliminary data.</text>
</comment>